<dbReference type="RefSeq" id="WP_169527017.1">
    <property type="nucleotide sequence ID" value="NZ_JAAMPU010000103.1"/>
</dbReference>
<dbReference type="PANTHER" id="PTHR48098:SF6">
    <property type="entry name" value="FERRI-BACILLIBACTIN ESTERASE BESA"/>
    <property type="match status" value="1"/>
</dbReference>
<evidence type="ECO:0000256" key="1">
    <source>
        <dbReference type="SAM" id="SignalP"/>
    </source>
</evidence>
<proteinExistence type="predicted"/>
<dbReference type="PANTHER" id="PTHR48098">
    <property type="entry name" value="ENTEROCHELIN ESTERASE-RELATED"/>
    <property type="match status" value="1"/>
</dbReference>
<dbReference type="InterPro" id="IPR050583">
    <property type="entry name" value="Mycobacterial_A85_antigen"/>
</dbReference>
<accession>A0A972FLH6</accession>
<evidence type="ECO:0000313" key="2">
    <source>
        <dbReference type="EMBL" id="NMH27918.1"/>
    </source>
</evidence>
<keyword evidence="2" id="KW-0378">Hydrolase</keyword>
<gene>
    <name evidence="2" type="ORF">G6047_07730</name>
</gene>
<name>A0A972FLH6_9FLAO</name>
<comment type="caution">
    <text evidence="2">The sequence shown here is derived from an EMBL/GenBank/DDBJ whole genome shotgun (WGS) entry which is preliminary data.</text>
</comment>
<keyword evidence="3" id="KW-1185">Reference proteome</keyword>
<dbReference type="Pfam" id="PF00756">
    <property type="entry name" value="Esterase"/>
    <property type="match status" value="1"/>
</dbReference>
<dbReference type="Gene3D" id="3.40.50.1820">
    <property type="entry name" value="alpha/beta hydrolase"/>
    <property type="match status" value="1"/>
</dbReference>
<dbReference type="EMBL" id="JAAMPU010000103">
    <property type="protein sequence ID" value="NMH27918.1"/>
    <property type="molecule type" value="Genomic_DNA"/>
</dbReference>
<dbReference type="Proteomes" id="UP000712080">
    <property type="component" value="Unassembled WGS sequence"/>
</dbReference>
<organism evidence="2 3">
    <name type="scientific">Flavobacterium silvaticum</name>
    <dbReference type="NCBI Taxonomy" id="1852020"/>
    <lineage>
        <taxon>Bacteria</taxon>
        <taxon>Pseudomonadati</taxon>
        <taxon>Bacteroidota</taxon>
        <taxon>Flavobacteriia</taxon>
        <taxon>Flavobacteriales</taxon>
        <taxon>Flavobacteriaceae</taxon>
        <taxon>Flavobacterium</taxon>
    </lineage>
</organism>
<dbReference type="AlphaFoldDB" id="A0A972FLH6"/>
<protein>
    <submittedName>
        <fullName evidence="2">Alpha/beta hydrolase</fullName>
    </submittedName>
</protein>
<feature type="chain" id="PRO_5037501664" evidence="1">
    <location>
        <begin position="23"/>
        <end position="263"/>
    </location>
</feature>
<feature type="signal peptide" evidence="1">
    <location>
        <begin position="1"/>
        <end position="22"/>
    </location>
</feature>
<dbReference type="InterPro" id="IPR000801">
    <property type="entry name" value="Esterase-like"/>
</dbReference>
<dbReference type="GO" id="GO:0016787">
    <property type="term" value="F:hydrolase activity"/>
    <property type="evidence" value="ECO:0007669"/>
    <property type="project" value="UniProtKB-KW"/>
</dbReference>
<sequence>MRFLLFLFLGLTLIPAHSQSTAGPTVSSFSIDAPQLGGQRKIWVYVPKDYAAGDKKYPVLYIHDGQNLFDASTSFAGEWNVDETLDSLKLPLIVVGIENGGDKRIDELTPYPHKKYGGGKADSYLDFLVNTLKPKIDATYRTKSGKKFTGIMGSSLGGLVSFYALLKYPDVFSKAGIFSPSFWFSPQVYEMMEKAPKTKAKMYFLCGDNESKEMVPDMRKMVSVVAKNRCDCLNLTKEVEVPGGEHNEKLWRENFGRAVKWLF</sequence>
<reference evidence="2" key="1">
    <citation type="submission" date="2020-02" db="EMBL/GenBank/DDBJ databases">
        <title>Flavobacterium sp. genome.</title>
        <authorList>
            <person name="Jung H.S."/>
            <person name="Baek J.H."/>
            <person name="Jeon C.O."/>
        </authorList>
    </citation>
    <scope>NUCLEOTIDE SEQUENCE</scope>
    <source>
        <strain evidence="2">SE-s28</strain>
    </source>
</reference>
<evidence type="ECO:0000313" key="3">
    <source>
        <dbReference type="Proteomes" id="UP000712080"/>
    </source>
</evidence>
<dbReference type="SUPFAM" id="SSF53474">
    <property type="entry name" value="alpha/beta-Hydrolases"/>
    <property type="match status" value="1"/>
</dbReference>
<keyword evidence="1" id="KW-0732">Signal</keyword>
<dbReference type="InterPro" id="IPR029058">
    <property type="entry name" value="AB_hydrolase_fold"/>
</dbReference>